<dbReference type="AlphaFoldDB" id="A0A5C3QE66"/>
<organism evidence="1 2">
    <name type="scientific">Pterulicium gracile</name>
    <dbReference type="NCBI Taxonomy" id="1884261"/>
    <lineage>
        <taxon>Eukaryota</taxon>
        <taxon>Fungi</taxon>
        <taxon>Dikarya</taxon>
        <taxon>Basidiomycota</taxon>
        <taxon>Agaricomycotina</taxon>
        <taxon>Agaricomycetes</taxon>
        <taxon>Agaricomycetidae</taxon>
        <taxon>Agaricales</taxon>
        <taxon>Pleurotineae</taxon>
        <taxon>Pterulaceae</taxon>
        <taxon>Pterulicium</taxon>
    </lineage>
</organism>
<dbReference type="OrthoDB" id="42525at2759"/>
<dbReference type="InterPro" id="IPR013320">
    <property type="entry name" value="ConA-like_dom_sf"/>
</dbReference>
<evidence type="ECO:0000313" key="2">
    <source>
        <dbReference type="Proteomes" id="UP000305067"/>
    </source>
</evidence>
<reference evidence="1 2" key="1">
    <citation type="journal article" date="2019" name="Nat. Ecol. Evol.">
        <title>Megaphylogeny resolves global patterns of mushroom evolution.</title>
        <authorList>
            <person name="Varga T."/>
            <person name="Krizsan K."/>
            <person name="Foldi C."/>
            <person name="Dima B."/>
            <person name="Sanchez-Garcia M."/>
            <person name="Sanchez-Ramirez S."/>
            <person name="Szollosi G.J."/>
            <person name="Szarkandi J.G."/>
            <person name="Papp V."/>
            <person name="Albert L."/>
            <person name="Andreopoulos W."/>
            <person name="Angelini C."/>
            <person name="Antonin V."/>
            <person name="Barry K.W."/>
            <person name="Bougher N.L."/>
            <person name="Buchanan P."/>
            <person name="Buyck B."/>
            <person name="Bense V."/>
            <person name="Catcheside P."/>
            <person name="Chovatia M."/>
            <person name="Cooper J."/>
            <person name="Damon W."/>
            <person name="Desjardin D."/>
            <person name="Finy P."/>
            <person name="Geml J."/>
            <person name="Haridas S."/>
            <person name="Hughes K."/>
            <person name="Justo A."/>
            <person name="Karasinski D."/>
            <person name="Kautmanova I."/>
            <person name="Kiss B."/>
            <person name="Kocsube S."/>
            <person name="Kotiranta H."/>
            <person name="LaButti K.M."/>
            <person name="Lechner B.E."/>
            <person name="Liimatainen K."/>
            <person name="Lipzen A."/>
            <person name="Lukacs Z."/>
            <person name="Mihaltcheva S."/>
            <person name="Morgado L.N."/>
            <person name="Niskanen T."/>
            <person name="Noordeloos M.E."/>
            <person name="Ohm R.A."/>
            <person name="Ortiz-Santana B."/>
            <person name="Ovrebo C."/>
            <person name="Racz N."/>
            <person name="Riley R."/>
            <person name="Savchenko A."/>
            <person name="Shiryaev A."/>
            <person name="Soop K."/>
            <person name="Spirin V."/>
            <person name="Szebenyi C."/>
            <person name="Tomsovsky M."/>
            <person name="Tulloss R.E."/>
            <person name="Uehling J."/>
            <person name="Grigoriev I.V."/>
            <person name="Vagvolgyi C."/>
            <person name="Papp T."/>
            <person name="Martin F.M."/>
            <person name="Miettinen O."/>
            <person name="Hibbett D.S."/>
            <person name="Nagy L.G."/>
        </authorList>
    </citation>
    <scope>NUCLEOTIDE SEQUENCE [LARGE SCALE GENOMIC DNA]</scope>
    <source>
        <strain evidence="1 2">CBS 309.79</strain>
    </source>
</reference>
<dbReference type="Gene3D" id="2.60.120.200">
    <property type="match status" value="1"/>
</dbReference>
<dbReference type="SUPFAM" id="SSF49899">
    <property type="entry name" value="Concanavalin A-like lectins/glucanases"/>
    <property type="match status" value="1"/>
</dbReference>
<dbReference type="PANTHER" id="PTHR35332">
    <property type="entry name" value="REGULATION OF ENOLASE PROTEIN 1"/>
    <property type="match status" value="1"/>
</dbReference>
<proteinExistence type="predicted"/>
<dbReference type="InterPro" id="IPR009784">
    <property type="entry name" value="DUF1349"/>
</dbReference>
<dbReference type="Pfam" id="PF07081">
    <property type="entry name" value="DUF1349"/>
    <property type="match status" value="1"/>
</dbReference>
<keyword evidence="2" id="KW-1185">Reference proteome</keyword>
<protein>
    <submittedName>
        <fullName evidence="1">Uncharacterized protein</fullName>
    </submittedName>
</protein>
<dbReference type="Proteomes" id="UP000305067">
    <property type="component" value="Unassembled WGS sequence"/>
</dbReference>
<dbReference type="PANTHER" id="PTHR35332:SF2">
    <property type="entry name" value="REGULATION OF ENOLASE PROTEIN 1"/>
    <property type="match status" value="1"/>
</dbReference>
<dbReference type="EMBL" id="ML178834">
    <property type="protein sequence ID" value="TFK99379.1"/>
    <property type="molecule type" value="Genomic_DNA"/>
</dbReference>
<accession>A0A5C3QE66</accession>
<sequence>MSTASSAKWQHINFPHSSSLPDPSKGSFTITTSAPTDIWRRPPTVEVFTAPIVYKVIPAHSFHRARVTLQAPYKTLYDQGGIYLRLPPTSKAKNPTEKPRFVKAGVEFEAGKPWISVVIAANDEGADWSLTPLTEKGKVTIEVERETLNGGELGQMIKISVVKGDGGEKVVVREMTTAFWQTEADGEVWVGAMVAKPTKDEENLLEVTFEDFVIE</sequence>
<evidence type="ECO:0000313" key="1">
    <source>
        <dbReference type="EMBL" id="TFK99379.1"/>
    </source>
</evidence>
<dbReference type="STRING" id="1884261.A0A5C3QE66"/>
<name>A0A5C3QE66_9AGAR</name>
<gene>
    <name evidence="1" type="ORF">BDV98DRAFT_571495</name>
</gene>